<dbReference type="Proteomes" id="UP000185944">
    <property type="component" value="Unassembled WGS sequence"/>
</dbReference>
<dbReference type="Gene3D" id="3.30.40.10">
    <property type="entry name" value="Zinc/RING finger domain, C3HC4 (zinc finger)"/>
    <property type="match status" value="1"/>
</dbReference>
<dbReference type="InterPro" id="IPR013083">
    <property type="entry name" value="Znf_RING/FYVE/PHD"/>
</dbReference>
<dbReference type="EMBL" id="LTDL01000042">
    <property type="protein sequence ID" value="OAG29098.1"/>
    <property type="molecule type" value="Genomic_DNA"/>
</dbReference>
<evidence type="ECO:0000256" key="2">
    <source>
        <dbReference type="SAM" id="SignalP"/>
    </source>
</evidence>
<comment type="caution">
    <text evidence="3">The sequence shown here is derived from an EMBL/GenBank/DDBJ whole genome shotgun (WGS) entry which is preliminary data.</text>
</comment>
<dbReference type="AlphaFoldDB" id="A0A177EBA8"/>
<dbReference type="RefSeq" id="XP_067543843.1">
    <property type="nucleotide sequence ID" value="XM_067688655.1"/>
</dbReference>
<reference evidence="3 4" key="1">
    <citation type="submission" date="2016-02" db="EMBL/GenBank/DDBJ databases">
        <title>Discovery of a natural microsporidian pathogen with a broad tissue tropism in Caenorhabditis elegans.</title>
        <authorList>
            <person name="Luallen R.J."/>
            <person name="Reinke A.W."/>
            <person name="Tong L."/>
            <person name="Botts M.R."/>
            <person name="Felix M.-A."/>
            <person name="Troemel E.R."/>
        </authorList>
    </citation>
    <scope>NUCLEOTIDE SEQUENCE [LARGE SCALE GENOMIC DNA]</scope>
    <source>
        <strain evidence="3 4">JUm2807</strain>
    </source>
</reference>
<evidence type="ECO:0000313" key="3">
    <source>
        <dbReference type="EMBL" id="OAG29098.1"/>
    </source>
</evidence>
<proteinExistence type="predicted"/>
<dbReference type="PROSITE" id="PS51257">
    <property type="entry name" value="PROKAR_LIPOPROTEIN"/>
    <property type="match status" value="1"/>
</dbReference>
<evidence type="ECO:0000256" key="1">
    <source>
        <dbReference type="SAM" id="MobiDB-lite"/>
    </source>
</evidence>
<sequence>MPFPKPGPRALLALLFAVLGSCGRELLYNTSPELVRPYELFQKSGTDLDLETHGHFQWRFMPKQQGTKTLLLSQCALEEMSDLRHVRCTFTTLKIHGSFDSAEAENEVRKLHGLFQAFAIVSADCLVIENILLESPPQTQTQTRTPTQTPTHPDPTHPDPIHPNPTQVHRLAIGTLRLVNMTACAMETFFGLSTMEHCILCLKIDCPVDAQSLSFIDQVACRNLLDLEVTGLRRSFALDCAVLREGRVLRCLVVRTALPDAAAQDAAPPQVSLSGDIVHAITSRAWLGMELPLQTWKDLPKSDQEALQVQNLAIACPPNSKLGTVRTNPDPTQPGWLDFLQPRGNRHVQSLALAAKYIPSSYTVRTIYELLKWATMSFCELQHIDLQMKLKPYQLETIRLMEFYLPADPQVQTVLIGGARCLLFRPDVVPGSFIFYVPISKWPAWESGTLREEFCEAYRGLKTDKDLHCSEKLNLDLSTILKEVDPDMACPVCLESFSALSQPAQSPASPETSQSHPQTNPIPNPTPNPIPNTPEHMCIIDHSGHIVCNRCLARLTQTKPANAQHLNCPLCREAIHQPEHTYILEEGLSGASKLSRYSPRLITVYTNTIYSVELVCDPAQPAQI</sequence>
<protein>
    <recommendedName>
        <fullName evidence="5">RING-type domain-containing protein</fullName>
    </recommendedName>
</protein>
<keyword evidence="2" id="KW-0732">Signal</keyword>
<feature type="compositionally biased region" description="Low complexity" evidence="1">
    <location>
        <begin position="136"/>
        <end position="151"/>
    </location>
</feature>
<feature type="compositionally biased region" description="Low complexity" evidence="1">
    <location>
        <begin position="503"/>
        <end position="519"/>
    </location>
</feature>
<organism evidence="3 4">
    <name type="scientific">Nematocida displodere</name>
    <dbReference type="NCBI Taxonomy" id="1805483"/>
    <lineage>
        <taxon>Eukaryota</taxon>
        <taxon>Fungi</taxon>
        <taxon>Fungi incertae sedis</taxon>
        <taxon>Microsporidia</taxon>
        <taxon>Nematocida</taxon>
    </lineage>
</organism>
<feature type="chain" id="PRO_5008060264" description="RING-type domain-containing protein" evidence="2">
    <location>
        <begin position="24"/>
        <end position="624"/>
    </location>
</feature>
<gene>
    <name evidence="3" type="ORF">NEDG_01237</name>
</gene>
<name>A0A177EBA8_9MICR</name>
<evidence type="ECO:0000313" key="4">
    <source>
        <dbReference type="Proteomes" id="UP000185944"/>
    </source>
</evidence>
<evidence type="ECO:0008006" key="5">
    <source>
        <dbReference type="Google" id="ProtNLM"/>
    </source>
</evidence>
<feature type="region of interest" description="Disordered" evidence="1">
    <location>
        <begin position="503"/>
        <end position="535"/>
    </location>
</feature>
<dbReference type="GeneID" id="93647587"/>
<keyword evidence="4" id="KW-1185">Reference proteome</keyword>
<accession>A0A177EBA8</accession>
<dbReference type="VEuPathDB" id="MicrosporidiaDB:NEDG_01237"/>
<feature type="signal peptide" evidence="2">
    <location>
        <begin position="1"/>
        <end position="23"/>
    </location>
</feature>
<feature type="compositionally biased region" description="Pro residues" evidence="1">
    <location>
        <begin position="520"/>
        <end position="532"/>
    </location>
</feature>
<feature type="region of interest" description="Disordered" evidence="1">
    <location>
        <begin position="136"/>
        <end position="166"/>
    </location>
</feature>